<reference evidence="4 5" key="1">
    <citation type="submission" date="2019-02" db="EMBL/GenBank/DDBJ databases">
        <title>Kribbella capetownensis sp. nov. and Kribbella speibonae sp. nov., isolated from soil.</title>
        <authorList>
            <person name="Curtis S.M."/>
            <person name="Norton I."/>
            <person name="Everest G.J."/>
            <person name="Meyers P.R."/>
        </authorList>
    </citation>
    <scope>NUCLEOTIDE SEQUENCE [LARGE SCALE GENOMIC DNA]</scope>
    <source>
        <strain evidence="4 5">NRRL B-24813</strain>
    </source>
</reference>
<evidence type="ECO:0000313" key="5">
    <source>
        <dbReference type="Proteomes" id="UP000291144"/>
    </source>
</evidence>
<dbReference type="InterPro" id="IPR050738">
    <property type="entry name" value="Sulfatase"/>
</dbReference>
<dbReference type="Proteomes" id="UP000291144">
    <property type="component" value="Unassembled WGS sequence"/>
</dbReference>
<dbReference type="OrthoDB" id="9777306at2"/>
<dbReference type="Gene3D" id="3.40.720.10">
    <property type="entry name" value="Alkaline Phosphatase, subunit A"/>
    <property type="match status" value="1"/>
</dbReference>
<dbReference type="InterPro" id="IPR000917">
    <property type="entry name" value="Sulfatase_N"/>
</dbReference>
<dbReference type="RefSeq" id="WP_131365887.1">
    <property type="nucleotide sequence ID" value="NZ_SJKB01000023.1"/>
</dbReference>
<evidence type="ECO:0000313" key="4">
    <source>
        <dbReference type="EMBL" id="TCC51483.1"/>
    </source>
</evidence>
<gene>
    <name evidence="4" type="ORF">E0H73_40905</name>
</gene>
<dbReference type="CDD" id="cd16027">
    <property type="entry name" value="SGSH"/>
    <property type="match status" value="1"/>
</dbReference>
<comment type="similarity">
    <text evidence="1">Belongs to the sulfatase family.</text>
</comment>
<dbReference type="EMBL" id="SJKB01000023">
    <property type="protein sequence ID" value="TCC51483.1"/>
    <property type="molecule type" value="Genomic_DNA"/>
</dbReference>
<sequence length="455" mass="49526">MNELRPNIVVMHCHDLGRFLGSYGYPTVRTPHLDAFAADGVRFSQAFAAAPQCSPSRAALFTGRWPHANGVLGLTHGSFAWNLQADEEHLGSRLQGRGYSTAMVGVHHESLAQPDSALATRLGFDHVDTSEVLAAPVADRAVGQLDLLASGARPFYLQVGFLEPHRIPGSRDPDGTMGFIGNHLEPDDANGVTIPAYLRDTPSSRAELAELQGAVRHMDIAAGRVLEHLERLGVADNTLVMFTTDHGLALPRAKCSLYDPGLEVALIVRYPQRGWSGGRIQDALVSNVDIVPTLLDLLDSRDTTLHGRSLLGLLDGAADPGRQEIFGEITYHDYYDPRRCVRTGAHKLIANFSSAYGFMDPSGSWNRRCIPKVPTAGATAYHPPIELYDLRDDPYELTNVAAQPEHAAIVADLARRLLSWMQETRDPLLNGAVTSPMHTRTVGILNAQGPSRAFD</sequence>
<keyword evidence="5" id="KW-1185">Reference proteome</keyword>
<evidence type="ECO:0000256" key="1">
    <source>
        <dbReference type="ARBA" id="ARBA00008779"/>
    </source>
</evidence>
<feature type="domain" description="Sulfatase N-terminal" evidence="3">
    <location>
        <begin position="6"/>
        <end position="299"/>
    </location>
</feature>
<evidence type="ECO:0000256" key="2">
    <source>
        <dbReference type="ARBA" id="ARBA00022801"/>
    </source>
</evidence>
<dbReference type="SUPFAM" id="SSF53649">
    <property type="entry name" value="Alkaline phosphatase-like"/>
    <property type="match status" value="1"/>
</dbReference>
<comment type="caution">
    <text evidence="4">The sequence shown here is derived from an EMBL/GenBank/DDBJ whole genome shotgun (WGS) entry which is preliminary data.</text>
</comment>
<organism evidence="4 5">
    <name type="scientific">Kribbella pittospori</name>
    <dbReference type="NCBI Taxonomy" id="722689"/>
    <lineage>
        <taxon>Bacteria</taxon>
        <taxon>Bacillati</taxon>
        <taxon>Actinomycetota</taxon>
        <taxon>Actinomycetes</taxon>
        <taxon>Propionibacteriales</taxon>
        <taxon>Kribbellaceae</taxon>
        <taxon>Kribbella</taxon>
    </lineage>
</organism>
<keyword evidence="2" id="KW-0378">Hydrolase</keyword>
<proteinExistence type="inferred from homology"/>
<dbReference type="InterPro" id="IPR017850">
    <property type="entry name" value="Alkaline_phosphatase_core_sf"/>
</dbReference>
<dbReference type="AlphaFoldDB" id="A0A4R0JVF2"/>
<dbReference type="PANTHER" id="PTHR42693:SF53">
    <property type="entry name" value="ENDO-4-O-SULFATASE"/>
    <property type="match status" value="1"/>
</dbReference>
<evidence type="ECO:0000259" key="3">
    <source>
        <dbReference type="Pfam" id="PF00884"/>
    </source>
</evidence>
<dbReference type="GO" id="GO:0004065">
    <property type="term" value="F:arylsulfatase activity"/>
    <property type="evidence" value="ECO:0007669"/>
    <property type="project" value="TreeGrafter"/>
</dbReference>
<dbReference type="Pfam" id="PF00884">
    <property type="entry name" value="Sulfatase"/>
    <property type="match status" value="1"/>
</dbReference>
<accession>A0A4R0JVF2</accession>
<name>A0A4R0JVF2_9ACTN</name>
<protein>
    <submittedName>
        <fullName evidence="4">Sulfatase</fullName>
    </submittedName>
</protein>
<dbReference type="PANTHER" id="PTHR42693">
    <property type="entry name" value="ARYLSULFATASE FAMILY MEMBER"/>
    <property type="match status" value="1"/>
</dbReference>